<dbReference type="OrthoDB" id="1000085at2759"/>
<dbReference type="Pfam" id="PF14223">
    <property type="entry name" value="Retrotran_gag_2"/>
    <property type="match status" value="1"/>
</dbReference>
<dbReference type="GeneID" id="111301955"/>
<name>A0A6P5ZMP3_DURZI</name>
<dbReference type="PANTHER" id="PTHR35317">
    <property type="entry name" value="OS04G0629600 PROTEIN"/>
    <property type="match status" value="1"/>
</dbReference>
<sequence>MASSNCSLPPPPIFSGENYQIWAVKMKTYLSAFNLWEVVENEKEPPQLLANPTVTQMKNYSEEKVKRYKAKSCIESLVSDDIFIRIMTCETTKQAWMCLRKSFKNCSMFYKLKSKEGLSDKRIQQKVLLQPRRKARCKQKAKAENKEIKETKFLETMKRKENSHLTLTAIRPFTWRNIVGTDLTYNVGTVSSLVT</sequence>
<dbReference type="AlphaFoldDB" id="A0A6P5ZMP3"/>
<organism evidence="1 2">
    <name type="scientific">Durio zibethinus</name>
    <name type="common">Durian</name>
    <dbReference type="NCBI Taxonomy" id="66656"/>
    <lineage>
        <taxon>Eukaryota</taxon>
        <taxon>Viridiplantae</taxon>
        <taxon>Streptophyta</taxon>
        <taxon>Embryophyta</taxon>
        <taxon>Tracheophyta</taxon>
        <taxon>Spermatophyta</taxon>
        <taxon>Magnoliopsida</taxon>
        <taxon>eudicotyledons</taxon>
        <taxon>Gunneridae</taxon>
        <taxon>Pentapetalae</taxon>
        <taxon>rosids</taxon>
        <taxon>malvids</taxon>
        <taxon>Malvales</taxon>
        <taxon>Malvaceae</taxon>
        <taxon>Helicteroideae</taxon>
        <taxon>Durio</taxon>
    </lineage>
</organism>
<keyword evidence="1" id="KW-1185">Reference proteome</keyword>
<dbReference type="KEGG" id="dzi:111301955"/>
<gene>
    <name evidence="2" type="primary">LOC111301955</name>
</gene>
<proteinExistence type="predicted"/>
<dbReference type="Proteomes" id="UP000515121">
    <property type="component" value="Unplaced"/>
</dbReference>
<accession>A0A6P5ZMP3</accession>
<dbReference type="RefSeq" id="XP_022753655.1">
    <property type="nucleotide sequence ID" value="XM_022897920.1"/>
</dbReference>
<dbReference type="PANTHER" id="PTHR35317:SF31">
    <property type="entry name" value="DUF4219 DOMAIN-CONTAINING PROTEIN"/>
    <property type="match status" value="1"/>
</dbReference>
<evidence type="ECO:0000313" key="1">
    <source>
        <dbReference type="Proteomes" id="UP000515121"/>
    </source>
</evidence>
<evidence type="ECO:0000313" key="2">
    <source>
        <dbReference type="RefSeq" id="XP_022753655.1"/>
    </source>
</evidence>
<reference evidence="2" key="1">
    <citation type="submission" date="2025-08" db="UniProtKB">
        <authorList>
            <consortium name="RefSeq"/>
        </authorList>
    </citation>
    <scope>IDENTIFICATION</scope>
    <source>
        <tissue evidence="2">Fruit stalk</tissue>
    </source>
</reference>
<protein>
    <submittedName>
        <fullName evidence="2">Uncharacterized protein LOC111301955</fullName>
    </submittedName>
</protein>